<sequence length="225" mass="25108">MDMNFVYAGDCRIEINMNRKHLILDCLQIEGKVQVVMKPLMGRIPLIGGLQVFFLREPDVRFTLHPWEPVYKRNLCRQVKKMIADQMVAPNCWPIQLVEEITIEELKDISPAAQLMQQQSDGGGGRQRVIGLVTRSTVGWPPLAPRSQLAAREWPLFLWLHSSSPSITLFPSFNTAVTAANAAATVCLHLCTAKHLHRDRSATYTAATGDPSEAPLALRLAKANN</sequence>
<dbReference type="AlphaFoldDB" id="A0AAW0TEJ9"/>
<dbReference type="GO" id="GO:0005509">
    <property type="term" value="F:calcium ion binding"/>
    <property type="evidence" value="ECO:0007669"/>
    <property type="project" value="TreeGrafter"/>
</dbReference>
<dbReference type="GO" id="GO:0031210">
    <property type="term" value="F:phosphatidylcholine binding"/>
    <property type="evidence" value="ECO:0007669"/>
    <property type="project" value="TreeGrafter"/>
</dbReference>
<protein>
    <recommendedName>
        <fullName evidence="3">Synaptotagmin SMP domain-containing protein</fullName>
    </recommendedName>
</protein>
<keyword evidence="5" id="KW-1185">Reference proteome</keyword>
<dbReference type="InterPro" id="IPR039010">
    <property type="entry name" value="Synaptotagmin_SMP"/>
</dbReference>
<evidence type="ECO:0000256" key="1">
    <source>
        <dbReference type="ARBA" id="ARBA00022692"/>
    </source>
</evidence>
<dbReference type="PANTHER" id="PTHR45761">
    <property type="entry name" value="EXTENDED SYNAPTOTAGMIN-LIKE PROTEIN 2, ISOFORM C"/>
    <property type="match status" value="1"/>
</dbReference>
<dbReference type="GO" id="GO:0005544">
    <property type="term" value="F:calcium-dependent phospholipid binding"/>
    <property type="evidence" value="ECO:0007669"/>
    <property type="project" value="TreeGrafter"/>
</dbReference>
<feature type="domain" description="Synaptotagmin SMP" evidence="3">
    <location>
        <begin position="1"/>
        <end position="61"/>
    </location>
</feature>
<dbReference type="GO" id="GO:0035091">
    <property type="term" value="F:phosphatidylinositol binding"/>
    <property type="evidence" value="ECO:0007669"/>
    <property type="project" value="TreeGrafter"/>
</dbReference>
<name>A0AAW0TEJ9_SCYPA</name>
<dbReference type="GO" id="GO:0005789">
    <property type="term" value="C:endoplasmic reticulum membrane"/>
    <property type="evidence" value="ECO:0007669"/>
    <property type="project" value="TreeGrafter"/>
</dbReference>
<evidence type="ECO:0000256" key="2">
    <source>
        <dbReference type="ARBA" id="ARBA00022989"/>
    </source>
</evidence>
<dbReference type="EMBL" id="JARAKH010000033">
    <property type="protein sequence ID" value="KAK8385245.1"/>
    <property type="molecule type" value="Genomic_DNA"/>
</dbReference>
<reference evidence="4 5" key="1">
    <citation type="submission" date="2023-03" db="EMBL/GenBank/DDBJ databases">
        <title>High-quality genome of Scylla paramamosain provides insights in environmental adaptation.</title>
        <authorList>
            <person name="Zhang L."/>
        </authorList>
    </citation>
    <scope>NUCLEOTIDE SEQUENCE [LARGE SCALE GENOMIC DNA]</scope>
    <source>
        <strain evidence="4">LZ_2023a</strain>
        <tissue evidence="4">Muscle</tissue>
    </source>
</reference>
<organism evidence="4 5">
    <name type="scientific">Scylla paramamosain</name>
    <name type="common">Mud crab</name>
    <dbReference type="NCBI Taxonomy" id="85552"/>
    <lineage>
        <taxon>Eukaryota</taxon>
        <taxon>Metazoa</taxon>
        <taxon>Ecdysozoa</taxon>
        <taxon>Arthropoda</taxon>
        <taxon>Crustacea</taxon>
        <taxon>Multicrustacea</taxon>
        <taxon>Malacostraca</taxon>
        <taxon>Eumalacostraca</taxon>
        <taxon>Eucarida</taxon>
        <taxon>Decapoda</taxon>
        <taxon>Pleocyemata</taxon>
        <taxon>Brachyura</taxon>
        <taxon>Eubrachyura</taxon>
        <taxon>Portunoidea</taxon>
        <taxon>Portunidae</taxon>
        <taxon>Portuninae</taxon>
        <taxon>Scylla</taxon>
    </lineage>
</organism>
<keyword evidence="2" id="KW-0472">Membrane</keyword>
<proteinExistence type="predicted"/>
<dbReference type="GO" id="GO:0008429">
    <property type="term" value="F:phosphatidylethanolamine binding"/>
    <property type="evidence" value="ECO:0007669"/>
    <property type="project" value="TreeGrafter"/>
</dbReference>
<dbReference type="PANTHER" id="PTHR45761:SF1">
    <property type="entry name" value="EXTENDED SYNAPTOTAGMIN-LIKE PROTEIN 2, ISOFORM C"/>
    <property type="match status" value="1"/>
</dbReference>
<comment type="caution">
    <text evidence="4">The sequence shown here is derived from an EMBL/GenBank/DDBJ whole genome shotgun (WGS) entry which is preliminary data.</text>
</comment>
<evidence type="ECO:0000313" key="4">
    <source>
        <dbReference type="EMBL" id="KAK8385245.1"/>
    </source>
</evidence>
<accession>A0AAW0TEJ9</accession>
<evidence type="ECO:0000313" key="5">
    <source>
        <dbReference type="Proteomes" id="UP001487740"/>
    </source>
</evidence>
<dbReference type="Pfam" id="PF17047">
    <property type="entry name" value="SMP_LBD"/>
    <property type="match status" value="1"/>
</dbReference>
<dbReference type="Proteomes" id="UP001487740">
    <property type="component" value="Unassembled WGS sequence"/>
</dbReference>
<keyword evidence="1" id="KW-0812">Transmembrane</keyword>
<keyword evidence="2" id="KW-1133">Transmembrane helix</keyword>
<gene>
    <name evidence="4" type="ORF">O3P69_012216</name>
</gene>
<dbReference type="InterPro" id="IPR051634">
    <property type="entry name" value="Extended_Synaptotagmin"/>
</dbReference>
<evidence type="ECO:0000259" key="3">
    <source>
        <dbReference type="Pfam" id="PF17047"/>
    </source>
</evidence>